<dbReference type="Pfam" id="PF13672">
    <property type="entry name" value="PP2C_2"/>
    <property type="match status" value="1"/>
</dbReference>
<reference evidence="3 4" key="1">
    <citation type="submission" date="2018-07" db="EMBL/GenBank/DDBJ databases">
        <title>Genome assembly of strain KB82.</title>
        <authorList>
            <person name="Kukolya J."/>
            <person name="Horvath B."/>
            <person name="Nagy I."/>
            <person name="Toth A."/>
        </authorList>
    </citation>
    <scope>NUCLEOTIDE SEQUENCE [LARGE SCALE GENOMIC DNA]</scope>
    <source>
        <strain evidence="3 4">Kb82</strain>
    </source>
</reference>
<evidence type="ECO:0000259" key="2">
    <source>
        <dbReference type="Pfam" id="PF13672"/>
    </source>
</evidence>
<dbReference type="SUPFAM" id="SSF81606">
    <property type="entry name" value="PP2C-like"/>
    <property type="match status" value="1"/>
</dbReference>
<dbReference type="RefSeq" id="WP_194139632.1">
    <property type="nucleotide sequence ID" value="NZ_PRDM01000003.1"/>
</dbReference>
<organism evidence="3 4">
    <name type="scientific">Flavobacterium hungaricum</name>
    <dbReference type="NCBI Taxonomy" id="2082725"/>
    <lineage>
        <taxon>Bacteria</taxon>
        <taxon>Pseudomonadati</taxon>
        <taxon>Bacteroidota</taxon>
        <taxon>Flavobacteriia</taxon>
        <taxon>Flavobacteriales</taxon>
        <taxon>Flavobacteriaceae</taxon>
        <taxon>Flavobacterium</taxon>
    </lineage>
</organism>
<comment type="caution">
    <text evidence="3">The sequence shown here is derived from an EMBL/GenBank/DDBJ whole genome shotgun (WGS) entry which is preliminary data.</text>
</comment>
<accession>A0ABR9TMH4</accession>
<dbReference type="Proteomes" id="UP000640614">
    <property type="component" value="Unassembled WGS sequence"/>
</dbReference>
<dbReference type="InterPro" id="IPR001932">
    <property type="entry name" value="PPM-type_phosphatase-like_dom"/>
</dbReference>
<sequence>MKIYSAIQIGEYHENNCEDHFYIGEYGKNKILCAVMDGCTNALESHFASVLIGKILKKICLEKGYKEFIDYNNESLNIEENLKSILRNLLNELKIVKNQLMIDTKELLTTLIIILFDKKDTHGIVITIGDGLVNINGAIIEYEQDNKPDYLGFHLSEDFETFYNSQKQKIEFNNIIDISISTDGIFSFEKVMSNKRTDEINVIDFLTIDETNYEKDGMLSLKLKILQNEFGLKPTDDLSIIRIINKDRIDKI</sequence>
<dbReference type="InterPro" id="IPR036457">
    <property type="entry name" value="PPM-type-like_dom_sf"/>
</dbReference>
<proteinExistence type="predicted"/>
<name>A0ABR9TMH4_9FLAO</name>
<evidence type="ECO:0000313" key="3">
    <source>
        <dbReference type="EMBL" id="MBE8726456.1"/>
    </source>
</evidence>
<evidence type="ECO:0000256" key="1">
    <source>
        <dbReference type="SAM" id="Coils"/>
    </source>
</evidence>
<evidence type="ECO:0000313" key="4">
    <source>
        <dbReference type="Proteomes" id="UP000640614"/>
    </source>
</evidence>
<keyword evidence="1" id="KW-0175">Coiled coil</keyword>
<dbReference type="EMBL" id="PRDM01000003">
    <property type="protein sequence ID" value="MBE8726456.1"/>
    <property type="molecule type" value="Genomic_DNA"/>
</dbReference>
<feature type="coiled-coil region" evidence="1">
    <location>
        <begin position="79"/>
        <end position="106"/>
    </location>
</feature>
<gene>
    <name evidence="3" type="ORF">C4F50_16140</name>
</gene>
<keyword evidence="4" id="KW-1185">Reference proteome</keyword>
<protein>
    <submittedName>
        <fullName evidence="3">Stage II sporulation protein E (SpoIIE)</fullName>
    </submittedName>
</protein>
<feature type="domain" description="PPM-type phosphatase" evidence="2">
    <location>
        <begin position="15"/>
        <end position="189"/>
    </location>
</feature>
<dbReference type="Gene3D" id="3.60.40.10">
    <property type="entry name" value="PPM-type phosphatase domain"/>
    <property type="match status" value="1"/>
</dbReference>